<dbReference type="EMBL" id="LSFN01000014">
    <property type="protein sequence ID" value="OAB74725.1"/>
    <property type="molecule type" value="Genomic_DNA"/>
</dbReference>
<dbReference type="STRING" id="1763538.LPB68_02100"/>
<gene>
    <name evidence="1" type="ORF">PNBC_11855</name>
</gene>
<dbReference type="InterPro" id="IPR036249">
    <property type="entry name" value="Thioredoxin-like_sf"/>
</dbReference>
<sequence length="106" mass="11737">MRELNEQDVRIELDGRGISNAIYLYTPLCGTCNAARRMLEVAEYLLPEDAISAANVNIMPQIAQDFQIRSVPALLLLSSDSKATPSVHYRMGSVEELLSAIRSVIE</sequence>
<dbReference type="GO" id="GO:0016853">
    <property type="term" value="F:isomerase activity"/>
    <property type="evidence" value="ECO:0007669"/>
    <property type="project" value="UniProtKB-KW"/>
</dbReference>
<protein>
    <submittedName>
        <fullName evidence="1">Thiol-disulfide isomerase</fullName>
    </submittedName>
</protein>
<name>A0A167DSB9_9BACL</name>
<dbReference type="Proteomes" id="UP000077134">
    <property type="component" value="Unassembled WGS sequence"/>
</dbReference>
<reference evidence="1 2" key="1">
    <citation type="submission" date="2016-02" db="EMBL/GenBank/DDBJ databases">
        <title>Paenibacillus sp. LPB0068, isolated from Crassostrea gigas.</title>
        <authorList>
            <person name="Shin S.-K."/>
            <person name="Yi H."/>
        </authorList>
    </citation>
    <scope>NUCLEOTIDE SEQUENCE [LARGE SCALE GENOMIC DNA]</scope>
    <source>
        <strain evidence="1 2">LPB0068</strain>
    </source>
</reference>
<dbReference type="KEGG" id="pcx:LPB68_02100"/>
<dbReference type="SUPFAM" id="SSF52833">
    <property type="entry name" value="Thioredoxin-like"/>
    <property type="match status" value="1"/>
</dbReference>
<accession>A0A167DSB9</accession>
<comment type="caution">
    <text evidence="1">The sequence shown here is derived from an EMBL/GenBank/DDBJ whole genome shotgun (WGS) entry which is preliminary data.</text>
</comment>
<proteinExistence type="predicted"/>
<dbReference type="CDD" id="cd02947">
    <property type="entry name" value="TRX_family"/>
    <property type="match status" value="1"/>
</dbReference>
<evidence type="ECO:0000313" key="2">
    <source>
        <dbReference type="Proteomes" id="UP000077134"/>
    </source>
</evidence>
<keyword evidence="1" id="KW-0413">Isomerase</keyword>
<dbReference type="Gene3D" id="3.40.30.10">
    <property type="entry name" value="Glutaredoxin"/>
    <property type="match status" value="1"/>
</dbReference>
<dbReference type="AlphaFoldDB" id="A0A167DSB9"/>
<dbReference type="RefSeq" id="WP_068658307.1">
    <property type="nucleotide sequence ID" value="NZ_CP017770.1"/>
</dbReference>
<evidence type="ECO:0000313" key="1">
    <source>
        <dbReference type="EMBL" id="OAB74725.1"/>
    </source>
</evidence>
<organism evidence="1 2">
    <name type="scientific">Paenibacillus crassostreae</name>
    <dbReference type="NCBI Taxonomy" id="1763538"/>
    <lineage>
        <taxon>Bacteria</taxon>
        <taxon>Bacillati</taxon>
        <taxon>Bacillota</taxon>
        <taxon>Bacilli</taxon>
        <taxon>Bacillales</taxon>
        <taxon>Paenibacillaceae</taxon>
        <taxon>Paenibacillus</taxon>
    </lineage>
</organism>
<keyword evidence="2" id="KW-1185">Reference proteome</keyword>
<dbReference type="OrthoDB" id="5784238at2"/>